<dbReference type="SUPFAM" id="SSF55874">
    <property type="entry name" value="ATPase domain of HSP90 chaperone/DNA topoisomerase II/histidine kinase"/>
    <property type="match status" value="1"/>
</dbReference>
<dbReference type="InterPro" id="IPR036890">
    <property type="entry name" value="HATPase_C_sf"/>
</dbReference>
<comment type="catalytic activity">
    <reaction evidence="1">
        <text>ATP + protein L-histidine = ADP + protein N-phospho-L-histidine.</text>
        <dbReference type="EC" id="2.7.13.3"/>
    </reaction>
</comment>
<dbReference type="InterPro" id="IPR004358">
    <property type="entry name" value="Sig_transdc_His_kin-like_C"/>
</dbReference>
<keyword evidence="5" id="KW-0808">Transferase</keyword>
<dbReference type="Gene3D" id="1.10.287.130">
    <property type="match status" value="1"/>
</dbReference>
<dbReference type="InterPro" id="IPR036097">
    <property type="entry name" value="HisK_dim/P_sf"/>
</dbReference>
<keyword evidence="8" id="KW-1133">Transmembrane helix</keyword>
<dbReference type="GO" id="GO:0000156">
    <property type="term" value="F:phosphorelay response regulator activity"/>
    <property type="evidence" value="ECO:0007669"/>
    <property type="project" value="TreeGrafter"/>
</dbReference>
<dbReference type="RefSeq" id="WP_179585838.1">
    <property type="nucleotide sequence ID" value="NZ_JACBYR010000001.1"/>
</dbReference>
<evidence type="ECO:0000256" key="2">
    <source>
        <dbReference type="ARBA" id="ARBA00004429"/>
    </source>
</evidence>
<evidence type="ECO:0000256" key="8">
    <source>
        <dbReference type="SAM" id="Phobius"/>
    </source>
</evidence>
<feature type="domain" description="Histidine kinase" evidence="9">
    <location>
        <begin position="437"/>
        <end position="650"/>
    </location>
</feature>
<feature type="transmembrane region" description="Helical" evidence="8">
    <location>
        <begin position="87"/>
        <end position="106"/>
    </location>
</feature>
<dbReference type="InterPro" id="IPR000014">
    <property type="entry name" value="PAS"/>
</dbReference>
<dbReference type="Gene3D" id="3.30.565.10">
    <property type="entry name" value="Histidine kinase-like ATPase, C-terminal domain"/>
    <property type="match status" value="1"/>
</dbReference>
<feature type="transmembrane region" description="Helical" evidence="8">
    <location>
        <begin position="118"/>
        <end position="137"/>
    </location>
</feature>
<dbReference type="NCBIfam" id="TIGR00229">
    <property type="entry name" value="sensory_box"/>
    <property type="match status" value="1"/>
</dbReference>
<dbReference type="Pfam" id="PF08448">
    <property type="entry name" value="PAS_4"/>
    <property type="match status" value="1"/>
</dbReference>
<evidence type="ECO:0000256" key="4">
    <source>
        <dbReference type="ARBA" id="ARBA00022553"/>
    </source>
</evidence>
<dbReference type="Pfam" id="PF00989">
    <property type="entry name" value="PAS"/>
    <property type="match status" value="1"/>
</dbReference>
<reference evidence="10 11" key="1">
    <citation type="submission" date="2020-07" db="EMBL/GenBank/DDBJ databases">
        <title>Genomic Encyclopedia of Type Strains, Phase IV (KMG-V): Genome sequencing to study the core and pangenomes of soil and plant-associated prokaryotes.</title>
        <authorList>
            <person name="Whitman W."/>
        </authorList>
    </citation>
    <scope>NUCLEOTIDE SEQUENCE [LARGE SCALE GENOMIC DNA]</scope>
    <source>
        <strain evidence="10 11">SAS40</strain>
    </source>
</reference>
<dbReference type="SUPFAM" id="SSF47384">
    <property type="entry name" value="Homodimeric domain of signal transducing histidine kinase"/>
    <property type="match status" value="1"/>
</dbReference>
<dbReference type="EMBL" id="JACBYR010000001">
    <property type="protein sequence ID" value="NYE82726.1"/>
    <property type="molecule type" value="Genomic_DNA"/>
</dbReference>
<dbReference type="AlphaFoldDB" id="A0A7Y9LNG3"/>
<feature type="transmembrane region" description="Helical" evidence="8">
    <location>
        <begin position="38"/>
        <end position="56"/>
    </location>
</feature>
<comment type="subcellular location">
    <subcellularLocation>
        <location evidence="2">Cell inner membrane</location>
        <topology evidence="2">Multi-pass membrane protein</topology>
    </subcellularLocation>
</comment>
<feature type="transmembrane region" description="Helical" evidence="8">
    <location>
        <begin position="62"/>
        <end position="80"/>
    </location>
</feature>
<evidence type="ECO:0000313" key="10">
    <source>
        <dbReference type="EMBL" id="NYE82726.1"/>
    </source>
</evidence>
<dbReference type="PANTHER" id="PTHR42878">
    <property type="entry name" value="TWO-COMPONENT HISTIDINE KINASE"/>
    <property type="match status" value="1"/>
</dbReference>
<dbReference type="InterPro" id="IPR003594">
    <property type="entry name" value="HATPase_dom"/>
</dbReference>
<dbReference type="SUPFAM" id="SSF55785">
    <property type="entry name" value="PYP-like sensor domain (PAS domain)"/>
    <property type="match status" value="2"/>
</dbReference>
<dbReference type="InterPro" id="IPR013656">
    <property type="entry name" value="PAS_4"/>
</dbReference>
<dbReference type="GO" id="GO:0006355">
    <property type="term" value="P:regulation of DNA-templated transcription"/>
    <property type="evidence" value="ECO:0007669"/>
    <property type="project" value="InterPro"/>
</dbReference>
<dbReference type="EC" id="2.7.13.3" evidence="3"/>
<dbReference type="PROSITE" id="PS50109">
    <property type="entry name" value="HIS_KIN"/>
    <property type="match status" value="1"/>
</dbReference>
<gene>
    <name evidence="10" type="ORF">FHW18_001997</name>
</gene>
<sequence length="661" mass="73180">MSPLLPGSWVLAPALLAIGAIAVAAVAGVLLARRRARLAARTLVYGVTVLSVLASLTSGGLHAYVALPWLAVLIVAGLMFRLRESVPVCLVAVLTAFFIEIWRAVVNPLPTLWAIREPPLGMTFSITALLAVVLLHLSVQQTIERRIAAALSNAEKERDRRIMLDQAQELHLMFGGLPVAVALYDADAILRYANDPYLSLLGKTLPECLAQPMTDLWPRRASMLAAPHFATAARGKPGTYSFSFNLPDGATREFDVFVAPTTPGEDGRFDSLVLMLDRTESLRMERALAERETMYSAVVDHAPIAILTQVDGLISYANPAALMMLSAEWSGRAVGRPFSEFIIEADRAAVRDRIAMLADAPGFAEFRHHRLVALNSQVRDVELAAISVTRDGKQLVELFCVDVTERRLTEEKVRQLNETLELRVAERTAELEAFTTSVSHDLRAPARQVMSAADIMLRKLEQPDGNVKPMLTALHATAERMNRTIDALLELSRLGRAGIVQSVWPLGVMVEEIRSELSADLHSRNLVWRIEALPRVYADPQLIRMVMVNLIGNALKFTRHKPMSIIEIWSEEFEHMTAVCVRDNGAGFDMNNVDKLFQMFTRLHSNRDFEGTGVGLAHCRRIIERHGGKISAYGEPGQGATVRFTLPREIRREPPAARTQH</sequence>
<proteinExistence type="predicted"/>
<accession>A0A7Y9LNG3</accession>
<dbReference type="GO" id="GO:0007234">
    <property type="term" value="P:osmosensory signaling via phosphorelay pathway"/>
    <property type="evidence" value="ECO:0007669"/>
    <property type="project" value="TreeGrafter"/>
</dbReference>
<keyword evidence="4" id="KW-0597">Phosphoprotein</keyword>
<dbReference type="CDD" id="cd00130">
    <property type="entry name" value="PAS"/>
    <property type="match status" value="2"/>
</dbReference>
<dbReference type="InterPro" id="IPR050351">
    <property type="entry name" value="BphY/WalK/GraS-like"/>
</dbReference>
<keyword evidence="8" id="KW-0812">Transmembrane</keyword>
<organism evidence="10 11">
    <name type="scientific">Pigmentiphaga litoralis</name>
    <dbReference type="NCBI Taxonomy" id="516702"/>
    <lineage>
        <taxon>Bacteria</taxon>
        <taxon>Pseudomonadati</taxon>
        <taxon>Pseudomonadota</taxon>
        <taxon>Betaproteobacteria</taxon>
        <taxon>Burkholderiales</taxon>
        <taxon>Alcaligenaceae</taxon>
        <taxon>Pigmentiphaga</taxon>
    </lineage>
</organism>
<dbReference type="GO" id="GO:0005886">
    <property type="term" value="C:plasma membrane"/>
    <property type="evidence" value="ECO:0007669"/>
    <property type="project" value="UniProtKB-SubCell"/>
</dbReference>
<dbReference type="InterPro" id="IPR035965">
    <property type="entry name" value="PAS-like_dom_sf"/>
</dbReference>
<evidence type="ECO:0000256" key="3">
    <source>
        <dbReference type="ARBA" id="ARBA00012438"/>
    </source>
</evidence>
<evidence type="ECO:0000256" key="5">
    <source>
        <dbReference type="ARBA" id="ARBA00022679"/>
    </source>
</evidence>
<dbReference type="Pfam" id="PF02518">
    <property type="entry name" value="HATPase_c"/>
    <property type="match status" value="1"/>
</dbReference>
<evidence type="ECO:0000256" key="1">
    <source>
        <dbReference type="ARBA" id="ARBA00000085"/>
    </source>
</evidence>
<dbReference type="CDD" id="cd00082">
    <property type="entry name" value="HisKA"/>
    <property type="match status" value="1"/>
</dbReference>
<dbReference type="Pfam" id="PF00512">
    <property type="entry name" value="HisKA"/>
    <property type="match status" value="1"/>
</dbReference>
<evidence type="ECO:0000256" key="7">
    <source>
        <dbReference type="ARBA" id="ARBA00023136"/>
    </source>
</evidence>
<dbReference type="FunFam" id="3.30.565.10:FF:000006">
    <property type="entry name" value="Sensor histidine kinase WalK"/>
    <property type="match status" value="1"/>
</dbReference>
<feature type="transmembrane region" description="Helical" evidence="8">
    <location>
        <begin position="12"/>
        <end position="31"/>
    </location>
</feature>
<dbReference type="SMART" id="SM00388">
    <property type="entry name" value="HisKA"/>
    <property type="match status" value="1"/>
</dbReference>
<dbReference type="Gene3D" id="3.30.450.20">
    <property type="entry name" value="PAS domain"/>
    <property type="match status" value="2"/>
</dbReference>
<dbReference type="InterPro" id="IPR003661">
    <property type="entry name" value="HisK_dim/P_dom"/>
</dbReference>
<dbReference type="Proteomes" id="UP000542125">
    <property type="component" value="Unassembled WGS sequence"/>
</dbReference>
<dbReference type="GO" id="GO:0030295">
    <property type="term" value="F:protein kinase activator activity"/>
    <property type="evidence" value="ECO:0007669"/>
    <property type="project" value="TreeGrafter"/>
</dbReference>
<dbReference type="SMART" id="SM00387">
    <property type="entry name" value="HATPase_c"/>
    <property type="match status" value="1"/>
</dbReference>
<dbReference type="InterPro" id="IPR013767">
    <property type="entry name" value="PAS_fold"/>
</dbReference>
<protein>
    <recommendedName>
        <fullName evidence="3">histidine kinase</fullName>
        <ecNumber evidence="3">2.7.13.3</ecNumber>
    </recommendedName>
</protein>
<name>A0A7Y9LNG3_9BURK</name>
<dbReference type="SMART" id="SM00091">
    <property type="entry name" value="PAS"/>
    <property type="match status" value="2"/>
</dbReference>
<keyword evidence="7 8" id="KW-0472">Membrane</keyword>
<dbReference type="PANTHER" id="PTHR42878:SF15">
    <property type="entry name" value="BACTERIOPHYTOCHROME"/>
    <property type="match status" value="1"/>
</dbReference>
<dbReference type="PRINTS" id="PR00344">
    <property type="entry name" value="BCTRLSENSOR"/>
</dbReference>
<keyword evidence="11" id="KW-1185">Reference proteome</keyword>
<dbReference type="InterPro" id="IPR005467">
    <property type="entry name" value="His_kinase_dom"/>
</dbReference>
<evidence type="ECO:0000259" key="9">
    <source>
        <dbReference type="PROSITE" id="PS50109"/>
    </source>
</evidence>
<dbReference type="GO" id="GO:0000155">
    <property type="term" value="F:phosphorelay sensor kinase activity"/>
    <property type="evidence" value="ECO:0007669"/>
    <property type="project" value="InterPro"/>
</dbReference>
<keyword evidence="6" id="KW-0418">Kinase</keyword>
<evidence type="ECO:0000256" key="6">
    <source>
        <dbReference type="ARBA" id="ARBA00022777"/>
    </source>
</evidence>
<comment type="caution">
    <text evidence="10">The sequence shown here is derived from an EMBL/GenBank/DDBJ whole genome shotgun (WGS) entry which is preliminary data.</text>
</comment>
<evidence type="ECO:0000313" key="11">
    <source>
        <dbReference type="Proteomes" id="UP000542125"/>
    </source>
</evidence>